<dbReference type="GO" id="GO:0005886">
    <property type="term" value="C:plasma membrane"/>
    <property type="evidence" value="ECO:0007669"/>
    <property type="project" value="UniProtKB-SubCell"/>
</dbReference>
<accession>A0A9Q9F3M0</accession>
<keyword evidence="6 7" id="KW-0472">Membrane</keyword>
<dbReference type="PROSITE" id="PS51257">
    <property type="entry name" value="PROKAR_LIPOPROTEIN"/>
    <property type="match status" value="1"/>
</dbReference>
<protein>
    <submittedName>
        <fullName evidence="8">Type IV secretion system protein</fullName>
    </submittedName>
</protein>
<sequence>MLKIAVLIFIFLLSGCGYHGCVSQNDVFFDIVKTIIPTKLRQDDSKQSILWVKSDAVLTKGSNIELRISHVGLDFCKDNSIDVKVVPDYKSNNSEIVIPIDFPYNVMRGEKINFYLKPSIAGDITKEICESGCDDKICVIDEELCKEKRIDTKYSVNVNAENGVFSNMLYPVNDQGVALPYWIDNYPVYTIFDGMSDNIKIGSDNSRNDSLLKDDLWYICASKENISKEIERLNNLSNGIGNKVVRDAKSFVEEHYKLIFNKYRKIYTAYSVNEMCGNIYSLFSDIVNKYYFITLMSNTVQDNISRFDVLPLVKLKVNGKVIHNNKHFDSKIVTKFPNIKEYLLINYSYEFVDDIIFYDVNYDMLTPKLKSLNTISLVVDNQYQFNGENKKLGGSYDLKIVKDCSAHIENSLYYVISKDIPNIYPGDQGSTKLDFLHSNIINIPIDRPGDLYYAVRDNGDGYHNNTGYFEIKAVIPKTIPKIISYVINWVKDQVYMALYSTDKHNANSTIRIIYDNITSNGSFIKTVNALLTLYLLISVLFFFIGFSRLSLFDIVVSVIKISIVIYVLRPESWVFFKDHLFDLFINAPIELIRIFTGNAGGDFEFLDSLLYRFAFSQTWMQIFSLLFAGPVGWLSVFLILWGLITLMWCILISVITYLISILSIGLLLCIAPFFIICILFRRTKAIFDAWIKALLQTSVQPIIIFASLALLVQAIHSIVYNMLNFQVCDACVFNVTLTHGVTFCLLEFLLPIGFSPVSSFSENIRDAVNNDSVLFIGIPSALNNIIMFVIFSHAMKSFISIAGEMCTSIFGSFANLSSVADVATESFLSSFGGGRTYGMNIDRYKMSREMYNRGNDGNRDDGAFSQLSPVSRNIKRPNSAIQIPEKPPSSFN</sequence>
<evidence type="ECO:0000313" key="10">
    <source>
        <dbReference type="Proteomes" id="UP001059822"/>
    </source>
</evidence>
<dbReference type="Proteomes" id="UP001059985">
    <property type="component" value="Chromosome"/>
</dbReference>
<dbReference type="AlphaFoldDB" id="A0A9Q9F3M0"/>
<keyword evidence="4" id="KW-0732">Signal</keyword>
<evidence type="ECO:0000256" key="3">
    <source>
        <dbReference type="ARBA" id="ARBA00022692"/>
    </source>
</evidence>
<reference evidence="8" key="1">
    <citation type="journal article" date="2022" name="Microorganisms">
        <title>Assembly and Comparison of Ca. Neoehrlichia mikurensis Genomes.</title>
        <authorList>
            <person name="Azagi T."/>
            <person name="Dirks R.P."/>
            <person name="Yebra-Pimentel E.S."/>
            <person name="Schaap P.J."/>
            <person name="Koehorst J.J."/>
            <person name="Esser H.J."/>
            <person name="Sprong H."/>
        </authorList>
    </citation>
    <scope>NUCLEOTIDE SEQUENCE</scope>
    <source>
        <strain evidence="9">18-2804</strain>
        <strain evidence="8">18-2837</strain>
    </source>
</reference>
<feature type="transmembrane region" description="Helical" evidence="7">
    <location>
        <begin position="772"/>
        <end position="791"/>
    </location>
</feature>
<dbReference type="Pfam" id="PF04610">
    <property type="entry name" value="TrbL"/>
    <property type="match status" value="1"/>
</dbReference>
<evidence type="ECO:0000256" key="7">
    <source>
        <dbReference type="SAM" id="Phobius"/>
    </source>
</evidence>
<evidence type="ECO:0000313" key="11">
    <source>
        <dbReference type="Proteomes" id="UP001059985"/>
    </source>
</evidence>
<name>A0A9Q9F3M0_9RICK</name>
<dbReference type="InterPro" id="IPR007688">
    <property type="entry name" value="Conjugal_tfr_TrbL/VirB6"/>
</dbReference>
<dbReference type="Proteomes" id="UP001059822">
    <property type="component" value="Chromosome"/>
</dbReference>
<feature type="transmembrane region" description="Helical" evidence="7">
    <location>
        <begin position="526"/>
        <end position="544"/>
    </location>
</feature>
<keyword evidence="3 7" id="KW-0812">Transmembrane</keyword>
<gene>
    <name evidence="9" type="ORF">LUA81_00085</name>
    <name evidence="8" type="ORF">LUA82_00080</name>
</gene>
<feature type="transmembrane region" description="Helical" evidence="7">
    <location>
        <begin position="730"/>
        <end position="752"/>
    </location>
</feature>
<evidence type="ECO:0000256" key="6">
    <source>
        <dbReference type="ARBA" id="ARBA00023136"/>
    </source>
</evidence>
<dbReference type="RefSeq" id="WP_218193974.1">
    <property type="nucleotide sequence ID" value="NZ_CP054597.1"/>
</dbReference>
<keyword evidence="11" id="KW-1185">Reference proteome</keyword>
<comment type="subcellular location">
    <subcellularLocation>
        <location evidence="1">Cell membrane</location>
        <topology evidence="1">Multi-pass membrane protein</topology>
    </subcellularLocation>
</comment>
<comment type="similarity">
    <text evidence="2">Belongs to the TrbL/VirB6 family.</text>
</comment>
<feature type="transmembrane region" description="Helical" evidence="7">
    <location>
        <begin position="701"/>
        <end position="723"/>
    </location>
</feature>
<dbReference type="EMBL" id="CP089285">
    <property type="protein sequence ID" value="UTO56411.1"/>
    <property type="molecule type" value="Genomic_DNA"/>
</dbReference>
<evidence type="ECO:0000313" key="9">
    <source>
        <dbReference type="EMBL" id="UTO56411.1"/>
    </source>
</evidence>
<evidence type="ECO:0000256" key="4">
    <source>
        <dbReference type="ARBA" id="ARBA00022729"/>
    </source>
</evidence>
<evidence type="ECO:0000256" key="2">
    <source>
        <dbReference type="ARBA" id="ARBA00007802"/>
    </source>
</evidence>
<feature type="transmembrane region" description="Helical" evidence="7">
    <location>
        <begin position="648"/>
        <end position="681"/>
    </location>
</feature>
<evidence type="ECO:0000256" key="1">
    <source>
        <dbReference type="ARBA" id="ARBA00004651"/>
    </source>
</evidence>
<dbReference type="GO" id="GO:0030255">
    <property type="term" value="P:protein secretion by the type IV secretion system"/>
    <property type="evidence" value="ECO:0007669"/>
    <property type="project" value="InterPro"/>
</dbReference>
<evidence type="ECO:0000256" key="5">
    <source>
        <dbReference type="ARBA" id="ARBA00022989"/>
    </source>
</evidence>
<organism evidence="8 10">
    <name type="scientific">Neoehrlichia mikurensis</name>
    <dbReference type="NCBI Taxonomy" id="89586"/>
    <lineage>
        <taxon>Bacteria</taxon>
        <taxon>Pseudomonadati</taxon>
        <taxon>Pseudomonadota</taxon>
        <taxon>Alphaproteobacteria</taxon>
        <taxon>Rickettsiales</taxon>
        <taxon>Anaplasmataceae</taxon>
        <taxon>Candidatus Neoehrlichia</taxon>
    </lineage>
</organism>
<evidence type="ECO:0000313" key="8">
    <source>
        <dbReference type="EMBL" id="UTO55489.1"/>
    </source>
</evidence>
<feature type="transmembrane region" description="Helical" evidence="7">
    <location>
        <begin position="619"/>
        <end position="641"/>
    </location>
</feature>
<keyword evidence="5 7" id="KW-1133">Transmembrane helix</keyword>
<proteinExistence type="inferred from homology"/>
<dbReference type="EMBL" id="CP089286">
    <property type="protein sequence ID" value="UTO55489.1"/>
    <property type="molecule type" value="Genomic_DNA"/>
</dbReference>